<dbReference type="HAMAP" id="MF_02087">
    <property type="entry name" value="PLP_homeostasis"/>
    <property type="match status" value="1"/>
</dbReference>
<dbReference type="OrthoDB" id="9804072at2"/>
<gene>
    <name evidence="6" type="ordered locus">HCH_06353</name>
</gene>
<accession>Q2S8M5</accession>
<dbReference type="AlphaFoldDB" id="Q2S8M5"/>
<dbReference type="PANTHER" id="PTHR10146">
    <property type="entry name" value="PROLINE SYNTHETASE CO-TRANSCRIBED BACTERIAL HOMOLOG PROTEIN"/>
    <property type="match status" value="1"/>
</dbReference>
<dbReference type="RefSeq" id="WP_011400053.1">
    <property type="nucleotide sequence ID" value="NC_007645.1"/>
</dbReference>
<dbReference type="EMBL" id="CP000155">
    <property type="protein sequence ID" value="ABC32999.1"/>
    <property type="molecule type" value="Genomic_DNA"/>
</dbReference>
<dbReference type="eggNOG" id="COG0325">
    <property type="taxonomic scope" value="Bacteria"/>
</dbReference>
<protein>
    <recommendedName>
        <fullName evidence="2">Pyridoxal phosphate homeostasis protein</fullName>
        <shortName evidence="2">PLP homeostasis protein</shortName>
    </recommendedName>
</protein>
<dbReference type="CDD" id="cd06824">
    <property type="entry name" value="PLPDE_III_Yggs_like"/>
    <property type="match status" value="1"/>
</dbReference>
<dbReference type="Pfam" id="PF01168">
    <property type="entry name" value="Ala_racemase_N"/>
    <property type="match status" value="1"/>
</dbReference>
<comment type="similarity">
    <text evidence="2 4">Belongs to the pyridoxal phosphate-binding protein YggS/PROSC family.</text>
</comment>
<organism evidence="6 7">
    <name type="scientific">Hahella chejuensis (strain KCTC 2396)</name>
    <dbReference type="NCBI Taxonomy" id="349521"/>
    <lineage>
        <taxon>Bacteria</taxon>
        <taxon>Pseudomonadati</taxon>
        <taxon>Pseudomonadota</taxon>
        <taxon>Gammaproteobacteria</taxon>
        <taxon>Oceanospirillales</taxon>
        <taxon>Hahellaceae</taxon>
        <taxon>Hahella</taxon>
    </lineage>
</organism>
<dbReference type="SUPFAM" id="SSF51419">
    <property type="entry name" value="PLP-binding barrel"/>
    <property type="match status" value="1"/>
</dbReference>
<dbReference type="Gene3D" id="3.20.20.10">
    <property type="entry name" value="Alanine racemase"/>
    <property type="match status" value="1"/>
</dbReference>
<feature type="domain" description="Alanine racemase N-terminal" evidence="5">
    <location>
        <begin position="16"/>
        <end position="226"/>
    </location>
</feature>
<dbReference type="NCBIfam" id="TIGR00044">
    <property type="entry name" value="YggS family pyridoxal phosphate-dependent enzyme"/>
    <property type="match status" value="1"/>
</dbReference>
<evidence type="ECO:0000313" key="6">
    <source>
        <dbReference type="EMBL" id="ABC32999.1"/>
    </source>
</evidence>
<dbReference type="InterPro" id="IPR029066">
    <property type="entry name" value="PLP-binding_barrel"/>
</dbReference>
<dbReference type="FunFam" id="3.20.20.10:FF:000018">
    <property type="entry name" value="Pyridoxal phosphate homeostasis protein"/>
    <property type="match status" value="1"/>
</dbReference>
<dbReference type="PIRSF" id="PIRSF004848">
    <property type="entry name" value="YBL036c_PLPDEIII"/>
    <property type="match status" value="1"/>
</dbReference>
<dbReference type="HOGENOM" id="CLU_059988_0_1_6"/>
<dbReference type="GO" id="GO:0030170">
    <property type="term" value="F:pyridoxal phosphate binding"/>
    <property type="evidence" value="ECO:0007669"/>
    <property type="project" value="UniProtKB-UniRule"/>
</dbReference>
<dbReference type="InterPro" id="IPR001608">
    <property type="entry name" value="Ala_racemase_N"/>
</dbReference>
<keyword evidence="7" id="KW-1185">Reference proteome</keyword>
<comment type="function">
    <text evidence="2">Pyridoxal 5'-phosphate (PLP)-binding protein, which is involved in PLP homeostasis.</text>
</comment>
<evidence type="ECO:0000256" key="3">
    <source>
        <dbReference type="PIRSR" id="PIRSR004848-1"/>
    </source>
</evidence>
<proteinExistence type="inferred from homology"/>
<name>Q2S8M5_HAHCH</name>
<feature type="modified residue" description="N6-(pyridoxal phosphate)lysine" evidence="2 3">
    <location>
        <position position="36"/>
    </location>
</feature>
<evidence type="ECO:0000259" key="5">
    <source>
        <dbReference type="Pfam" id="PF01168"/>
    </source>
</evidence>
<dbReference type="PANTHER" id="PTHR10146:SF14">
    <property type="entry name" value="PYRIDOXAL PHOSPHATE HOMEOSTASIS PROTEIN"/>
    <property type="match status" value="1"/>
</dbReference>
<dbReference type="PROSITE" id="PS01211">
    <property type="entry name" value="UPF0001"/>
    <property type="match status" value="1"/>
</dbReference>
<evidence type="ECO:0000256" key="4">
    <source>
        <dbReference type="RuleBase" id="RU004514"/>
    </source>
</evidence>
<reference evidence="6 7" key="1">
    <citation type="journal article" date="2005" name="Nucleic Acids Res.">
        <title>Genomic blueprint of Hahella chejuensis, a marine microbe producing an algicidal agent.</title>
        <authorList>
            <person name="Jeong H."/>
            <person name="Yim J.H."/>
            <person name="Lee C."/>
            <person name="Choi S.-H."/>
            <person name="Park Y.K."/>
            <person name="Yoon S.H."/>
            <person name="Hur C.-G."/>
            <person name="Kang H.-Y."/>
            <person name="Kim D."/>
            <person name="Lee H.H."/>
            <person name="Park K.H."/>
            <person name="Park S.-H."/>
            <person name="Park H.-S."/>
            <person name="Lee H.K."/>
            <person name="Oh T.K."/>
            <person name="Kim J.F."/>
        </authorList>
    </citation>
    <scope>NUCLEOTIDE SEQUENCE [LARGE SCALE GENOMIC DNA]</scope>
    <source>
        <strain evidence="6 7">KCTC 2396</strain>
    </source>
</reference>
<dbReference type="Proteomes" id="UP000000238">
    <property type="component" value="Chromosome"/>
</dbReference>
<dbReference type="STRING" id="349521.HCH_06353"/>
<dbReference type="InterPro" id="IPR011078">
    <property type="entry name" value="PyrdxlP_homeostasis"/>
</dbReference>
<comment type="cofactor">
    <cofactor evidence="3">
        <name>pyridoxal 5'-phosphate</name>
        <dbReference type="ChEBI" id="CHEBI:597326"/>
    </cofactor>
</comment>
<dbReference type="KEGG" id="hch:HCH_06353"/>
<sequence>MFSIADNIKTVSQRIQNATKSAARPADSVTLLAVSKTKPAEAIRAAYDAGLRDFGENYLQEAQDKIAQLSNLAITWHFIGPLQSNKTRPVAELFQWVHTLDREKIARRLSEQRPEGTPPLNVCIQVNINDESSKSGVTPGEIAPLAEIVSALPGLRLRGLMCIPDPSQGDEALASTFKELNRHFAALQSRFDSVDTLSMGMSDDMEAAIAAGSTIVRIGSAIFGARN</sequence>
<evidence type="ECO:0000256" key="1">
    <source>
        <dbReference type="ARBA" id="ARBA00022898"/>
    </source>
</evidence>
<evidence type="ECO:0000313" key="7">
    <source>
        <dbReference type="Proteomes" id="UP000000238"/>
    </source>
</evidence>
<keyword evidence="1 2" id="KW-0663">Pyridoxal phosphate</keyword>
<evidence type="ECO:0000256" key="2">
    <source>
        <dbReference type="HAMAP-Rule" id="MF_02087"/>
    </source>
</evidence>